<dbReference type="InterPro" id="IPR011110">
    <property type="entry name" value="Reg_prop"/>
</dbReference>
<keyword evidence="1" id="KW-0472">Membrane</keyword>
<dbReference type="InterPro" id="IPR052155">
    <property type="entry name" value="Biofilm_reg_signaling"/>
</dbReference>
<keyword evidence="3" id="KW-0808">Transferase</keyword>
<dbReference type="Pfam" id="PF07495">
    <property type="entry name" value="Y_Y_Y"/>
    <property type="match status" value="1"/>
</dbReference>
<dbReference type="PROSITE" id="PS50887">
    <property type="entry name" value="GGDEF"/>
    <property type="match status" value="1"/>
</dbReference>
<dbReference type="PANTHER" id="PTHR44757:SF2">
    <property type="entry name" value="BIOFILM ARCHITECTURE MAINTENANCE PROTEIN MBAA"/>
    <property type="match status" value="1"/>
</dbReference>
<dbReference type="Pfam" id="PF00990">
    <property type="entry name" value="GGDEF"/>
    <property type="match status" value="1"/>
</dbReference>
<dbReference type="PANTHER" id="PTHR44757">
    <property type="entry name" value="DIGUANYLATE CYCLASE DGCP"/>
    <property type="match status" value="1"/>
</dbReference>
<dbReference type="EMBL" id="JBAWKS010000001">
    <property type="protein sequence ID" value="MEI4550037.1"/>
    <property type="molecule type" value="Genomic_DNA"/>
</dbReference>
<dbReference type="RefSeq" id="WP_336435377.1">
    <property type="nucleotide sequence ID" value="NZ_JBAWKS010000001.1"/>
</dbReference>
<evidence type="ECO:0000256" key="1">
    <source>
        <dbReference type="SAM" id="Phobius"/>
    </source>
</evidence>
<sequence length="1039" mass="117434">MLFRLILLFTVVLLSTLKPTYASLDDYVVKQWHIQHGLASQSLKNIVQDQQGYLWIGSQFGLSRFDGNRFTNFNVNNSDFLPSNAINSLLIDNDGFLWIGTDNGLVKFSPSELTSERFSLNGPVRDIAQDNNGRIWIASNSLYLYSNQKLNTISQLLGVSDTNNNFSNKRNALVKLIGEVRKMALSPDGIWLINDRFLLHLQSLANETTGKIRFEITERISLPQRLAQSVLYDLAWLEGDLFIASEVGAYFLDIDQELRPFSLPYANNATVYKFMYDSDGSLWVSTKGRLLYRDSSGIWQWIEQSDLEQTVWFSDIFRGQDDIIWLASLTEGLWQARPSQVKRHRDSKGLNQSVTTLKFGEDQRLWLATKNGIGYLDENGLFNVEIAAAKLGGLTVHDLHFQGSRLFIATNRGAFVYDGKELLKLDAATLRATAVFAIESAEQGGVWLATDRGLYRLAFNGLRSFVYNSFLDSKYITFIDEQNGKGYLGTSRGAYFFSERGIERLAMGSALAESNISFILPVENRLFVATQNNGLFYRSDKGVWRQLDVSNGLPYGPILSLHFDQALNYLWVSTSKGVYRLPLKQFEEGIHSLEVEQVISPYNKQLDGKTSQCCSGNALGAIARVGSSLWYPSKSGLVEIPTNIRLFSESDIRPIIETVTADNGGEKNTYSVPEVDTLTLQTEERNLTLGYTAINFQTASEIDFRYRLVGLDGVWREANNSREANYANLPAGKFVFELQAKRRGQEWSSADTISQTLIIPKAFDETVVFRLIVVMSFILALYIVFLFYRNQERRKQEELERLVETRTQALISANEQLNKANDRLKLVSHSDELTGLRSRRFLFDQLPKDIEHFQSNRESLEIQGKCMALLILNLDKFSRVNDVFGSFAGDNCLQQIASLLTEQVQGADYVVRWSGDEFLILLRDMQKSAVHQFARSISHQLAGQNFVMPDGRKTKLTGSVGWAFYPLPLLGGQIISWETSIKIADIALQKAKAKKPGSVAYFSFSDNIDAFEFEDSERVAQQLESLLDSEQAKLHISEI</sequence>
<organism evidence="3 4">
    <name type="scientific">Pseudoalteromonas spongiae</name>
    <dbReference type="NCBI Taxonomy" id="298657"/>
    <lineage>
        <taxon>Bacteria</taxon>
        <taxon>Pseudomonadati</taxon>
        <taxon>Pseudomonadota</taxon>
        <taxon>Gammaproteobacteria</taxon>
        <taxon>Alteromonadales</taxon>
        <taxon>Pseudoalteromonadaceae</taxon>
        <taxon>Pseudoalteromonas</taxon>
    </lineage>
</organism>
<dbReference type="Gene3D" id="3.30.70.270">
    <property type="match status" value="1"/>
</dbReference>
<feature type="domain" description="GGDEF" evidence="2">
    <location>
        <begin position="865"/>
        <end position="1006"/>
    </location>
</feature>
<dbReference type="GO" id="GO:0052621">
    <property type="term" value="F:diguanylate cyclase activity"/>
    <property type="evidence" value="ECO:0007669"/>
    <property type="project" value="UniProtKB-EC"/>
</dbReference>
<proteinExistence type="predicted"/>
<dbReference type="InterPro" id="IPR013783">
    <property type="entry name" value="Ig-like_fold"/>
</dbReference>
<protein>
    <submittedName>
        <fullName evidence="3">Diguanylate cyclase</fullName>
        <ecNumber evidence="3">2.7.7.65</ecNumber>
    </submittedName>
</protein>
<keyword evidence="4" id="KW-1185">Reference proteome</keyword>
<dbReference type="InterPro" id="IPR011123">
    <property type="entry name" value="Y_Y_Y"/>
</dbReference>
<dbReference type="Gene3D" id="2.60.40.10">
    <property type="entry name" value="Immunoglobulins"/>
    <property type="match status" value="1"/>
</dbReference>
<accession>A0ABU8ESU9</accession>
<dbReference type="SUPFAM" id="SSF63829">
    <property type="entry name" value="Calcium-dependent phosphotriesterase"/>
    <property type="match status" value="1"/>
</dbReference>
<feature type="transmembrane region" description="Helical" evidence="1">
    <location>
        <begin position="767"/>
        <end position="788"/>
    </location>
</feature>
<keyword evidence="3" id="KW-0548">Nucleotidyltransferase</keyword>
<dbReference type="InterPro" id="IPR043128">
    <property type="entry name" value="Rev_trsase/Diguanyl_cyclase"/>
</dbReference>
<dbReference type="InterPro" id="IPR000160">
    <property type="entry name" value="GGDEF_dom"/>
</dbReference>
<dbReference type="EC" id="2.7.7.65" evidence="3"/>
<reference evidence="3 4" key="1">
    <citation type="submission" date="2023-12" db="EMBL/GenBank/DDBJ databases">
        <title>Friends and Foes: Symbiotic and Algicidal bacterial influence on Karenia brevis blooms.</title>
        <authorList>
            <person name="Fei C."/>
            <person name="Mohamed A.R."/>
            <person name="Booker A."/>
            <person name="Arshad M."/>
            <person name="Klass S."/>
            <person name="Ahn S."/>
            <person name="Gilbert P.M."/>
            <person name="Heil C.A."/>
            <person name="Martinez J.M."/>
            <person name="Amin S.A."/>
        </authorList>
    </citation>
    <scope>NUCLEOTIDE SEQUENCE [LARGE SCALE GENOMIC DNA]</scope>
    <source>
        <strain evidence="3 4">CE15</strain>
    </source>
</reference>
<keyword evidence="1" id="KW-1133">Transmembrane helix</keyword>
<keyword evidence="1" id="KW-0812">Transmembrane</keyword>
<dbReference type="Pfam" id="PF07494">
    <property type="entry name" value="Reg_prop"/>
    <property type="match status" value="2"/>
</dbReference>
<name>A0ABU8ESU9_9GAMM</name>
<dbReference type="InterPro" id="IPR015943">
    <property type="entry name" value="WD40/YVTN_repeat-like_dom_sf"/>
</dbReference>
<dbReference type="CDD" id="cd01949">
    <property type="entry name" value="GGDEF"/>
    <property type="match status" value="1"/>
</dbReference>
<comment type="caution">
    <text evidence="3">The sequence shown here is derived from an EMBL/GenBank/DDBJ whole genome shotgun (WGS) entry which is preliminary data.</text>
</comment>
<gene>
    <name evidence="3" type="ORF">WAE96_10215</name>
</gene>
<dbReference type="SUPFAM" id="SSF75011">
    <property type="entry name" value="3-carboxy-cis,cis-mucoante lactonizing enzyme"/>
    <property type="match status" value="1"/>
</dbReference>
<dbReference type="InterPro" id="IPR029787">
    <property type="entry name" value="Nucleotide_cyclase"/>
</dbReference>
<evidence type="ECO:0000313" key="3">
    <source>
        <dbReference type="EMBL" id="MEI4550037.1"/>
    </source>
</evidence>
<dbReference type="Gene3D" id="2.130.10.10">
    <property type="entry name" value="YVTN repeat-like/Quinoprotein amine dehydrogenase"/>
    <property type="match status" value="4"/>
</dbReference>
<evidence type="ECO:0000313" key="4">
    <source>
        <dbReference type="Proteomes" id="UP001382455"/>
    </source>
</evidence>
<dbReference type="NCBIfam" id="TIGR00254">
    <property type="entry name" value="GGDEF"/>
    <property type="match status" value="1"/>
</dbReference>
<dbReference type="SUPFAM" id="SSF55073">
    <property type="entry name" value="Nucleotide cyclase"/>
    <property type="match status" value="1"/>
</dbReference>
<evidence type="ECO:0000259" key="2">
    <source>
        <dbReference type="PROSITE" id="PS50887"/>
    </source>
</evidence>
<dbReference type="SMART" id="SM00267">
    <property type="entry name" value="GGDEF"/>
    <property type="match status" value="1"/>
</dbReference>
<dbReference type="Proteomes" id="UP001382455">
    <property type="component" value="Unassembled WGS sequence"/>
</dbReference>